<evidence type="ECO:0000313" key="2">
    <source>
        <dbReference type="Proteomes" id="UP000030949"/>
    </source>
</evidence>
<name>A0A0B1Z384_9PSED</name>
<proteinExistence type="predicted"/>
<comment type="caution">
    <text evidence="1">The sequence shown here is derived from an EMBL/GenBank/DDBJ whole genome shotgun (WGS) entry which is preliminary data.</text>
</comment>
<dbReference type="InterPro" id="IPR038610">
    <property type="entry name" value="FliK-like_C_sf"/>
</dbReference>
<organism evidence="1 2">
    <name type="scientific">Pseudomonas frederiksbergensis</name>
    <dbReference type="NCBI Taxonomy" id="104087"/>
    <lineage>
        <taxon>Bacteria</taxon>
        <taxon>Pseudomonadati</taxon>
        <taxon>Pseudomonadota</taxon>
        <taxon>Gammaproteobacteria</taxon>
        <taxon>Pseudomonadales</taxon>
        <taxon>Pseudomonadaceae</taxon>
        <taxon>Pseudomonas</taxon>
    </lineage>
</organism>
<evidence type="ECO:0000313" key="1">
    <source>
        <dbReference type="EMBL" id="KHK65065.1"/>
    </source>
</evidence>
<reference evidence="2" key="1">
    <citation type="submission" date="2015-03" db="EMBL/GenBank/DDBJ databases">
        <title>Pseudomonas frederiksbergensis hydrocarbon degrader.</title>
        <authorList>
            <person name="Brown L.M."/>
            <person name="Ruiz O.N."/>
            <person name="Mueller S."/>
            <person name="Gunasekera T.S."/>
        </authorList>
    </citation>
    <scope>NUCLEOTIDE SEQUENCE [LARGE SCALE GENOMIC DNA]</scope>
    <source>
        <strain evidence="2">SI8</strain>
    </source>
</reference>
<dbReference type="AlphaFoldDB" id="A0A0B1Z384"/>
<protein>
    <recommendedName>
        <fullName evidence="3">Type III secretion protein</fullName>
    </recommendedName>
</protein>
<dbReference type="EMBL" id="JQGJ01000004">
    <property type="protein sequence ID" value="KHK65065.1"/>
    <property type="molecule type" value="Genomic_DNA"/>
</dbReference>
<evidence type="ECO:0008006" key="3">
    <source>
        <dbReference type="Google" id="ProtNLM"/>
    </source>
</evidence>
<dbReference type="Gene3D" id="3.30.750.140">
    <property type="match status" value="1"/>
</dbReference>
<accession>A0A0B1Z384</accession>
<dbReference type="Proteomes" id="UP000030949">
    <property type="component" value="Unassembled WGS sequence"/>
</dbReference>
<sequence>MEAFVDQLSPRLRATVDQQLDLLLHLPHLGRIRVSAQRLGGASGWDIGLSGETEGARARLSSRSGRLEEALAQSLGQPVTVRVTDEDEASVT</sequence>
<gene>
    <name evidence="1" type="ORF">JZ00_08455</name>
</gene>